<dbReference type="AlphaFoldDB" id="A0A5C6ZIG5"/>
<dbReference type="RefSeq" id="WP_147086363.1">
    <property type="nucleotide sequence ID" value="NZ_VORM01000008.1"/>
</dbReference>
<keyword evidence="2" id="KW-1185">Reference proteome</keyword>
<name>A0A5C6ZIG5_9FLAO</name>
<organism evidence="1 2">
    <name type="scientific">Subsaximicrobium wynnwilliamsii</name>
    <dbReference type="NCBI Taxonomy" id="291179"/>
    <lineage>
        <taxon>Bacteria</taxon>
        <taxon>Pseudomonadati</taxon>
        <taxon>Bacteroidota</taxon>
        <taxon>Flavobacteriia</taxon>
        <taxon>Flavobacteriales</taxon>
        <taxon>Flavobacteriaceae</taxon>
        <taxon>Subsaximicrobium</taxon>
    </lineage>
</organism>
<sequence>MKTLLNLIWLFPFFIINNNFVCKNIKLDPLHYQSNQDQQKKLSATIAHEYDRYVSPVKITYQVYPYGGSKKYEYRWRLKGQKYGNYSNNTTYTLIFDCSINERPVSTIFCQVKDIVSGEIISVMTTHPVEICTVKV</sequence>
<gene>
    <name evidence="1" type="ORF">ESY86_09595</name>
</gene>
<evidence type="ECO:0000313" key="2">
    <source>
        <dbReference type="Proteomes" id="UP000321578"/>
    </source>
</evidence>
<accession>A0A5C6ZIG5</accession>
<dbReference type="Proteomes" id="UP000321578">
    <property type="component" value="Unassembled WGS sequence"/>
</dbReference>
<dbReference type="EMBL" id="VORO01000008">
    <property type="protein sequence ID" value="TXD89284.1"/>
    <property type="molecule type" value="Genomic_DNA"/>
</dbReference>
<evidence type="ECO:0000313" key="1">
    <source>
        <dbReference type="EMBL" id="TXD89284.1"/>
    </source>
</evidence>
<proteinExistence type="predicted"/>
<comment type="caution">
    <text evidence="1">The sequence shown here is derived from an EMBL/GenBank/DDBJ whole genome shotgun (WGS) entry which is preliminary data.</text>
</comment>
<protein>
    <submittedName>
        <fullName evidence="1">Uncharacterized protein</fullName>
    </submittedName>
</protein>
<reference evidence="1 2" key="1">
    <citation type="submission" date="2019-08" db="EMBL/GenBank/DDBJ databases">
        <title>Genomes of Subsaximicrobium wynnwilliamsii strains.</title>
        <authorList>
            <person name="Bowman J.P."/>
        </authorList>
    </citation>
    <scope>NUCLEOTIDE SEQUENCE [LARGE SCALE GENOMIC DNA]</scope>
    <source>
        <strain evidence="1 2">2-80-2</strain>
    </source>
</reference>